<evidence type="ECO:0000256" key="1">
    <source>
        <dbReference type="ARBA" id="ARBA00004496"/>
    </source>
</evidence>
<sequence>MKKRPAVFFDRDGVLNLDRGYLYKQEELEWMPGAIDAIKMLNDQGYFVFVVTNQSGIARGFFEEEDVYALHSYMAEEVEKRHGLIHSFYFCPHHPEGITEKYAKVCTCRKPLPGLIEQACREWPVDLSASFLIGDMPRDIEAAKGAGIPGYLFPEGNLYDFVQDILKNR</sequence>
<reference evidence="12" key="1">
    <citation type="submission" date="2016-10" db="EMBL/GenBank/DDBJ databases">
        <authorList>
            <person name="Varghese N."/>
            <person name="Submissions S."/>
        </authorList>
    </citation>
    <scope>NUCLEOTIDE SEQUENCE [LARGE SCALE GENOMIC DNA]</scope>
    <source>
        <strain evidence="12">DSM 13327</strain>
    </source>
</reference>
<evidence type="ECO:0000313" key="12">
    <source>
        <dbReference type="Proteomes" id="UP000199520"/>
    </source>
</evidence>
<feature type="active site" description="Nucleophile" evidence="8">
    <location>
        <position position="10"/>
    </location>
</feature>
<feature type="binding site" evidence="10">
    <location>
        <position position="91"/>
    </location>
    <ligand>
        <name>Zn(2+)</name>
        <dbReference type="ChEBI" id="CHEBI:29105"/>
    </ligand>
</feature>
<evidence type="ECO:0000256" key="8">
    <source>
        <dbReference type="PIRSR" id="PIRSR004682-1"/>
    </source>
</evidence>
<dbReference type="STRING" id="1123291.SAMN04490355_101688"/>
<gene>
    <name evidence="11" type="ORF">SAMN04490355_101688</name>
</gene>
<feature type="binding site" evidence="10">
    <location>
        <position position="106"/>
    </location>
    <ligand>
        <name>Zn(2+)</name>
        <dbReference type="ChEBI" id="CHEBI:29105"/>
    </ligand>
</feature>
<evidence type="ECO:0000256" key="9">
    <source>
        <dbReference type="PIRSR" id="PIRSR004682-3"/>
    </source>
</evidence>
<proteinExistence type="inferred from homology"/>
<dbReference type="PANTHER" id="PTHR42891">
    <property type="entry name" value="D-GLYCERO-BETA-D-MANNO-HEPTOSE-1,7-BISPHOSPHATE 7-PHOSPHATASE"/>
    <property type="match status" value="1"/>
</dbReference>
<feature type="binding site" evidence="10">
    <location>
        <position position="135"/>
    </location>
    <ligand>
        <name>Mg(2+)</name>
        <dbReference type="ChEBI" id="CHEBI:18420"/>
    </ligand>
</feature>
<feature type="site" description="Contributes to substrate recognition" evidence="9">
    <location>
        <position position="109"/>
    </location>
</feature>
<keyword evidence="4 7" id="KW-0378">Hydrolase</keyword>
<feature type="site" description="Stabilizes the phosphoryl group" evidence="9">
    <location>
        <position position="52"/>
    </location>
</feature>
<evidence type="ECO:0000313" key="11">
    <source>
        <dbReference type="EMBL" id="SFL75721.1"/>
    </source>
</evidence>
<dbReference type="InterPro" id="IPR004446">
    <property type="entry name" value="Heptose_bisP_phosphatase"/>
</dbReference>
<dbReference type="Pfam" id="PF13242">
    <property type="entry name" value="Hydrolase_like"/>
    <property type="match status" value="1"/>
</dbReference>
<dbReference type="InterPro" id="IPR036412">
    <property type="entry name" value="HAD-like_sf"/>
</dbReference>
<keyword evidence="10" id="KW-0460">Magnesium</keyword>
<comment type="similarity">
    <text evidence="7">Belongs to the gmhB family.</text>
</comment>
<dbReference type="EMBL" id="FOTS01000016">
    <property type="protein sequence ID" value="SFL75721.1"/>
    <property type="molecule type" value="Genomic_DNA"/>
</dbReference>
<dbReference type="InterPro" id="IPR006549">
    <property type="entry name" value="HAD-SF_hydro_IIIA"/>
</dbReference>
<keyword evidence="5 7" id="KW-0119">Carbohydrate metabolism</keyword>
<dbReference type="InterPro" id="IPR006543">
    <property type="entry name" value="Histidinol-phos"/>
</dbReference>
<feature type="binding site" evidence="10">
    <location>
        <position position="108"/>
    </location>
    <ligand>
        <name>Zn(2+)</name>
        <dbReference type="ChEBI" id="CHEBI:29105"/>
    </ligand>
</feature>
<dbReference type="OrthoDB" id="9801899at2"/>
<comment type="cofactor">
    <cofactor evidence="10">
        <name>Mg(2+)</name>
        <dbReference type="ChEBI" id="CHEBI:18420"/>
    </cofactor>
</comment>
<comment type="subcellular location">
    <subcellularLocation>
        <location evidence="1 7">Cytoplasm</location>
    </subcellularLocation>
</comment>
<dbReference type="EC" id="3.1.3.-" evidence="7"/>
<evidence type="ECO:0000256" key="7">
    <source>
        <dbReference type="PIRNR" id="PIRNR004682"/>
    </source>
</evidence>
<evidence type="ECO:0000256" key="6">
    <source>
        <dbReference type="ARBA" id="ARBA00031828"/>
    </source>
</evidence>
<dbReference type="PIRSF" id="PIRSF004682">
    <property type="entry name" value="GmhB"/>
    <property type="match status" value="1"/>
</dbReference>
<feature type="binding site" evidence="10">
    <location>
        <position position="12"/>
    </location>
    <ligand>
        <name>Mg(2+)</name>
        <dbReference type="ChEBI" id="CHEBI:18420"/>
    </ligand>
</feature>
<feature type="binding site" evidence="10">
    <location>
        <position position="10"/>
    </location>
    <ligand>
        <name>Mg(2+)</name>
        <dbReference type="ChEBI" id="CHEBI:18420"/>
    </ligand>
</feature>
<feature type="active site" description="Proton donor" evidence="8">
    <location>
        <position position="12"/>
    </location>
</feature>
<dbReference type="InterPro" id="IPR023214">
    <property type="entry name" value="HAD_sf"/>
</dbReference>
<evidence type="ECO:0000256" key="5">
    <source>
        <dbReference type="ARBA" id="ARBA00023277"/>
    </source>
</evidence>
<organism evidence="11 12">
    <name type="scientific">Pelosinus propionicus DSM 13327</name>
    <dbReference type="NCBI Taxonomy" id="1123291"/>
    <lineage>
        <taxon>Bacteria</taxon>
        <taxon>Bacillati</taxon>
        <taxon>Bacillota</taxon>
        <taxon>Negativicutes</taxon>
        <taxon>Selenomonadales</taxon>
        <taxon>Sporomusaceae</taxon>
        <taxon>Pelosinus</taxon>
    </lineage>
</organism>
<dbReference type="GO" id="GO:0046872">
    <property type="term" value="F:metal ion binding"/>
    <property type="evidence" value="ECO:0007669"/>
    <property type="project" value="UniProtKB-KW"/>
</dbReference>
<name>A0A1I4KAS5_9FIRM</name>
<dbReference type="CDD" id="cd07503">
    <property type="entry name" value="HAD_HisB-N"/>
    <property type="match status" value="1"/>
</dbReference>
<feature type="site" description="Contributes to substrate recognition" evidence="9">
    <location>
        <position position="110"/>
    </location>
</feature>
<dbReference type="NCBIfam" id="TIGR01656">
    <property type="entry name" value="Histidinol-ppas"/>
    <property type="match status" value="1"/>
</dbReference>
<dbReference type="NCBIfam" id="TIGR01662">
    <property type="entry name" value="HAD-SF-IIIA"/>
    <property type="match status" value="1"/>
</dbReference>
<dbReference type="AlphaFoldDB" id="A0A1I4KAS5"/>
<keyword evidence="12" id="KW-1185">Reference proteome</keyword>
<feature type="binding site" evidence="10">
    <location>
        <position position="93"/>
    </location>
    <ligand>
        <name>Zn(2+)</name>
        <dbReference type="ChEBI" id="CHEBI:29105"/>
    </ligand>
</feature>
<keyword evidence="2 7" id="KW-0963">Cytoplasm</keyword>
<keyword evidence="3 10" id="KW-0479">Metal-binding</keyword>
<dbReference type="PANTHER" id="PTHR42891:SF1">
    <property type="entry name" value="D-GLYCERO-BETA-D-MANNO-HEPTOSE-1,7-BISPHOSPHATE 7-PHOSPHATASE"/>
    <property type="match status" value="1"/>
</dbReference>
<evidence type="ECO:0000256" key="2">
    <source>
        <dbReference type="ARBA" id="ARBA00022490"/>
    </source>
</evidence>
<evidence type="ECO:0000256" key="3">
    <source>
        <dbReference type="ARBA" id="ARBA00022723"/>
    </source>
</evidence>
<comment type="cofactor">
    <cofactor evidence="10">
        <name>Zn(2+)</name>
        <dbReference type="ChEBI" id="CHEBI:29105"/>
    </cofactor>
</comment>
<accession>A0A1I4KAS5</accession>
<keyword evidence="10" id="KW-0862">Zinc</keyword>
<dbReference type="Gene3D" id="3.40.50.1000">
    <property type="entry name" value="HAD superfamily/HAD-like"/>
    <property type="match status" value="1"/>
</dbReference>
<dbReference type="Proteomes" id="UP000199520">
    <property type="component" value="Unassembled WGS sequence"/>
</dbReference>
<evidence type="ECO:0000256" key="10">
    <source>
        <dbReference type="PIRSR" id="PIRSR004682-4"/>
    </source>
</evidence>
<protein>
    <recommendedName>
        <fullName evidence="6 7">D,D-heptose 1,7-bisphosphate phosphatase</fullName>
        <ecNumber evidence="7">3.1.3.-</ecNumber>
    </recommendedName>
</protein>
<dbReference type="RefSeq" id="WP_090936518.1">
    <property type="nucleotide sequence ID" value="NZ_FOTS01000016.1"/>
</dbReference>
<dbReference type="GO" id="GO:0016791">
    <property type="term" value="F:phosphatase activity"/>
    <property type="evidence" value="ECO:0007669"/>
    <property type="project" value="InterPro"/>
</dbReference>
<dbReference type="GO" id="GO:0005737">
    <property type="term" value="C:cytoplasm"/>
    <property type="evidence" value="ECO:0007669"/>
    <property type="project" value="UniProtKB-SubCell"/>
</dbReference>
<evidence type="ECO:0000256" key="4">
    <source>
        <dbReference type="ARBA" id="ARBA00022801"/>
    </source>
</evidence>
<dbReference type="GO" id="GO:0005975">
    <property type="term" value="P:carbohydrate metabolic process"/>
    <property type="evidence" value="ECO:0007669"/>
    <property type="project" value="InterPro"/>
</dbReference>
<dbReference type="SUPFAM" id="SSF56784">
    <property type="entry name" value="HAD-like"/>
    <property type="match status" value="1"/>
</dbReference>